<evidence type="ECO:0008006" key="3">
    <source>
        <dbReference type="Google" id="ProtNLM"/>
    </source>
</evidence>
<dbReference type="InterPro" id="IPR016084">
    <property type="entry name" value="Haem_Oase-like_multi-hlx"/>
</dbReference>
<reference evidence="1" key="1">
    <citation type="journal article" date="2014" name="Int. J. Syst. Evol. Microbiol.">
        <title>Complete genome sequence of Corynebacterium casei LMG S-19264T (=DSM 44701T), isolated from a smear-ripened cheese.</title>
        <authorList>
            <consortium name="US DOE Joint Genome Institute (JGI-PGF)"/>
            <person name="Walter F."/>
            <person name="Albersmeier A."/>
            <person name="Kalinowski J."/>
            <person name="Ruckert C."/>
        </authorList>
    </citation>
    <scope>NUCLEOTIDE SEQUENCE</scope>
    <source>
        <strain evidence="1">JCM 4122</strain>
    </source>
</reference>
<dbReference type="SUPFAM" id="SSF48613">
    <property type="entry name" value="Heme oxygenase-like"/>
    <property type="match status" value="1"/>
</dbReference>
<gene>
    <name evidence="1" type="ORF">GCM10017667_78940</name>
</gene>
<dbReference type="Proteomes" id="UP000632849">
    <property type="component" value="Unassembled WGS sequence"/>
</dbReference>
<proteinExistence type="predicted"/>
<dbReference type="RefSeq" id="WP_190044904.1">
    <property type="nucleotide sequence ID" value="NZ_BNBE01000004.1"/>
</dbReference>
<organism evidence="1 2">
    <name type="scientific">Streptomyces filamentosus</name>
    <name type="common">Streptomyces roseosporus</name>
    <dbReference type="NCBI Taxonomy" id="67294"/>
    <lineage>
        <taxon>Bacteria</taxon>
        <taxon>Bacillati</taxon>
        <taxon>Actinomycetota</taxon>
        <taxon>Actinomycetes</taxon>
        <taxon>Kitasatosporales</taxon>
        <taxon>Streptomycetaceae</taxon>
        <taxon>Streptomyces</taxon>
    </lineage>
</organism>
<dbReference type="AlphaFoldDB" id="A0A919BYD5"/>
<dbReference type="SMART" id="SM01236">
    <property type="entry name" value="Haem_oxygenase_2"/>
    <property type="match status" value="1"/>
</dbReference>
<evidence type="ECO:0000313" key="2">
    <source>
        <dbReference type="Proteomes" id="UP000632849"/>
    </source>
</evidence>
<keyword evidence="2" id="KW-1185">Reference proteome</keyword>
<name>A0A919BYD5_STRFL</name>
<protein>
    <recommendedName>
        <fullName evidence="3">Iron-containing redox enzyme family protein</fullName>
    </recommendedName>
</protein>
<dbReference type="Gene3D" id="1.20.910.10">
    <property type="entry name" value="Heme oxygenase-like"/>
    <property type="match status" value="1"/>
</dbReference>
<accession>A0A919BYD5</accession>
<sequence length="340" mass="36570">MTTTLPRTADPRAPVLPPARGEISAAFAGRLRGRPGALPGPREVAAADPYGEDVQLALHLCYELHYRGFDGVPDDAEWDPELLRGRALLEERFEEALRDGCPGARTPAEVFDALLTEPLDGRGVSRHLLRHGTLTHLREHAVLRSVHQLRESDPQAWVLPRLGGRAKAAMATVLYDEFGAGRPERVHAGLYADLMDALGLDPRYGHYLPVIGAAALAPTNLMSLLGLRRAHRGALVGHFAVLETTSPPAASWHAAALRRCGVGEAAARYYDEHVEADAVHEQLVRHEVVGGLLADEPKLAADVVFGAEATVLLEDALGEAVVSAWEQGSSALLAPVEEES</sequence>
<comment type="caution">
    <text evidence="1">The sequence shown here is derived from an EMBL/GenBank/DDBJ whole genome shotgun (WGS) entry which is preliminary data.</text>
</comment>
<dbReference type="EMBL" id="BNBE01000004">
    <property type="protein sequence ID" value="GHG29588.1"/>
    <property type="molecule type" value="Genomic_DNA"/>
</dbReference>
<reference evidence="1" key="2">
    <citation type="submission" date="2020-09" db="EMBL/GenBank/DDBJ databases">
        <authorList>
            <person name="Sun Q."/>
            <person name="Ohkuma M."/>
        </authorList>
    </citation>
    <scope>NUCLEOTIDE SEQUENCE</scope>
    <source>
        <strain evidence="1">JCM 4122</strain>
    </source>
</reference>
<evidence type="ECO:0000313" key="1">
    <source>
        <dbReference type="EMBL" id="GHG29588.1"/>
    </source>
</evidence>
<dbReference type="Pfam" id="PF14518">
    <property type="entry name" value="Haem_oxygenas_2"/>
    <property type="match status" value="1"/>
</dbReference>